<name>A0A9P7TZK0_9HYPO</name>
<proteinExistence type="predicted"/>
<accession>A0A9P7TZK0</accession>
<comment type="caution">
    <text evidence="2">The sequence shown here is derived from an EMBL/GenBank/DDBJ whole genome shotgun (WGS) entry which is preliminary data.</text>
</comment>
<organism evidence="2 3">
    <name type="scientific">Claviceps aff. purpurea</name>
    <dbReference type="NCBI Taxonomy" id="1967640"/>
    <lineage>
        <taxon>Eukaryota</taxon>
        <taxon>Fungi</taxon>
        <taxon>Dikarya</taxon>
        <taxon>Ascomycota</taxon>
        <taxon>Pezizomycotina</taxon>
        <taxon>Sordariomycetes</taxon>
        <taxon>Hypocreomycetidae</taxon>
        <taxon>Hypocreales</taxon>
        <taxon>Clavicipitaceae</taxon>
        <taxon>Claviceps</taxon>
    </lineage>
</organism>
<protein>
    <submittedName>
        <fullName evidence="2">Uncharacterized protein</fullName>
    </submittedName>
</protein>
<dbReference type="Proteomes" id="UP000707071">
    <property type="component" value="Unassembled WGS sequence"/>
</dbReference>
<evidence type="ECO:0000256" key="1">
    <source>
        <dbReference type="SAM" id="MobiDB-lite"/>
    </source>
</evidence>
<evidence type="ECO:0000313" key="2">
    <source>
        <dbReference type="EMBL" id="KAG6284877.1"/>
    </source>
</evidence>
<evidence type="ECO:0000313" key="3">
    <source>
        <dbReference type="Proteomes" id="UP000707071"/>
    </source>
</evidence>
<dbReference type="EMBL" id="SRRH01000800">
    <property type="protein sequence ID" value="KAG6284877.1"/>
    <property type="molecule type" value="Genomic_DNA"/>
</dbReference>
<gene>
    <name evidence="2" type="ORF">E4U09_007650</name>
</gene>
<sequence>MAFILQGAYKHEYPDISKQFETLLETCPSLAKTLDPRAMEADEGEHDKRGTSIKADSDHANPSALHRRKPSRQLGADFIGITKALKLERSHPFFEKLRHAYERDYKKPHEVTLHRAELRWYQKVAFTTRNKERFCFEVGDFVKISKGLPTDDDTRYCKLEGITTHNGTYDCHLFAVIRLARRRPRGTTGAEDVLIRGRPIHELESEQEVVGLWRIEGEYIWMTPLGDNGLIQLEFDIDAR</sequence>
<feature type="compositionally biased region" description="Basic and acidic residues" evidence="1">
    <location>
        <begin position="38"/>
        <end position="59"/>
    </location>
</feature>
<reference evidence="2 3" key="1">
    <citation type="journal article" date="2020" name="bioRxiv">
        <title>Whole genome comparisons of ergot fungi reveals the divergence and evolution of species within the genus Claviceps are the result of varying mechanisms driving genome evolution and host range expansion.</title>
        <authorList>
            <person name="Wyka S.A."/>
            <person name="Mondo S.J."/>
            <person name="Liu M."/>
            <person name="Dettman J."/>
            <person name="Nalam V."/>
            <person name="Broders K.D."/>
        </authorList>
    </citation>
    <scope>NUCLEOTIDE SEQUENCE [LARGE SCALE GENOMIC DNA]</scope>
    <source>
        <strain evidence="2 3">Clav52</strain>
    </source>
</reference>
<feature type="region of interest" description="Disordered" evidence="1">
    <location>
        <begin position="38"/>
        <end position="68"/>
    </location>
</feature>
<keyword evidence="3" id="KW-1185">Reference proteome</keyword>
<dbReference type="AlphaFoldDB" id="A0A9P7TZK0"/>